<proteinExistence type="predicted"/>
<accession>A0A553I4D9</accession>
<organism evidence="3 4">
    <name type="scientific">Xylaria flabelliformis</name>
    <dbReference type="NCBI Taxonomy" id="2512241"/>
    <lineage>
        <taxon>Eukaryota</taxon>
        <taxon>Fungi</taxon>
        <taxon>Dikarya</taxon>
        <taxon>Ascomycota</taxon>
        <taxon>Pezizomycotina</taxon>
        <taxon>Sordariomycetes</taxon>
        <taxon>Xylariomycetidae</taxon>
        <taxon>Xylariales</taxon>
        <taxon>Xylariaceae</taxon>
        <taxon>Xylaria</taxon>
    </lineage>
</organism>
<sequence length="140" mass="15640">MLSAQYKQDVEDEGDELDFRSLSTGRGHVPGRVERYEDSGNSLLSWDDVKVGLADDASCKQDIIMYVSTIISLFLAALVAAAPSRNIDKRGLVTFQMTEPDCPAIKTYCTHCNGDFNCETDPRCEWCYENHEFGNGKESD</sequence>
<keyword evidence="2" id="KW-0812">Transmembrane</keyword>
<evidence type="ECO:0000256" key="1">
    <source>
        <dbReference type="SAM" id="MobiDB-lite"/>
    </source>
</evidence>
<reference evidence="4" key="1">
    <citation type="submission" date="2019-06" db="EMBL/GenBank/DDBJ databases">
        <title>Draft genome sequence of the griseofulvin-producing fungus Xylaria cubensis strain G536.</title>
        <authorList>
            <person name="Mead M.E."/>
            <person name="Raja H.A."/>
            <person name="Steenwyk J.L."/>
            <person name="Knowles S.L."/>
            <person name="Oberlies N.H."/>
            <person name="Rokas A."/>
        </authorList>
    </citation>
    <scope>NUCLEOTIDE SEQUENCE [LARGE SCALE GENOMIC DNA]</scope>
    <source>
        <strain evidence="4">G536</strain>
    </source>
</reference>
<keyword evidence="4" id="KW-1185">Reference proteome</keyword>
<evidence type="ECO:0000313" key="3">
    <source>
        <dbReference type="EMBL" id="TRX95069.1"/>
    </source>
</evidence>
<protein>
    <submittedName>
        <fullName evidence="3">Uncharacterized protein</fullName>
    </submittedName>
</protein>
<comment type="caution">
    <text evidence="3">The sequence shown here is derived from an EMBL/GenBank/DDBJ whole genome shotgun (WGS) entry which is preliminary data.</text>
</comment>
<dbReference type="EMBL" id="VFLP01000018">
    <property type="protein sequence ID" value="TRX95069.1"/>
    <property type="molecule type" value="Genomic_DNA"/>
</dbReference>
<evidence type="ECO:0000313" key="4">
    <source>
        <dbReference type="Proteomes" id="UP000319160"/>
    </source>
</evidence>
<feature type="region of interest" description="Disordered" evidence="1">
    <location>
        <begin position="1"/>
        <end position="23"/>
    </location>
</feature>
<evidence type="ECO:0000256" key="2">
    <source>
        <dbReference type="SAM" id="Phobius"/>
    </source>
</evidence>
<feature type="transmembrane region" description="Helical" evidence="2">
    <location>
        <begin position="63"/>
        <end position="82"/>
    </location>
</feature>
<gene>
    <name evidence="3" type="ORF">FHL15_004154</name>
</gene>
<keyword evidence="2" id="KW-0472">Membrane</keyword>
<dbReference type="OrthoDB" id="4734103at2759"/>
<dbReference type="AlphaFoldDB" id="A0A553I4D9"/>
<keyword evidence="2" id="KW-1133">Transmembrane helix</keyword>
<name>A0A553I4D9_9PEZI</name>
<dbReference type="Proteomes" id="UP000319160">
    <property type="component" value="Unassembled WGS sequence"/>
</dbReference>